<keyword evidence="2" id="KW-0129">CBS domain</keyword>
<dbReference type="KEGG" id="nga:Ngar_c30620"/>
<feature type="domain" description="CBS" evidence="3">
    <location>
        <begin position="120"/>
        <end position="176"/>
    </location>
</feature>
<evidence type="ECO:0000256" key="2">
    <source>
        <dbReference type="PROSITE-ProRule" id="PRU00703"/>
    </source>
</evidence>
<dbReference type="STRING" id="1237085.Ngar_c30620"/>
<feature type="domain" description="CBS" evidence="3">
    <location>
        <begin position="1"/>
        <end position="58"/>
    </location>
</feature>
<reference evidence="4 5" key="1">
    <citation type="journal article" date="2012" name="Environ. Microbiol.">
        <title>The genome of the ammonia-oxidizing Candidatus Nitrososphaera gargensis: insights into metabolic versatility and environmental adaptations.</title>
        <authorList>
            <person name="Spang A."/>
            <person name="Poehlein A."/>
            <person name="Offre P."/>
            <person name="Zumbragel S."/>
            <person name="Haider S."/>
            <person name="Rychlik N."/>
            <person name="Nowka B."/>
            <person name="Schmeisser C."/>
            <person name="Lebedeva E.V."/>
            <person name="Rattei T."/>
            <person name="Bohm C."/>
            <person name="Schmid M."/>
            <person name="Galushko A."/>
            <person name="Hatzenpichler R."/>
            <person name="Weinmaier T."/>
            <person name="Daniel R."/>
            <person name="Schleper C."/>
            <person name="Spieck E."/>
            <person name="Streit W."/>
            <person name="Wagner M."/>
        </authorList>
    </citation>
    <scope>NUCLEOTIDE SEQUENCE [LARGE SCALE GENOMIC DNA]</scope>
    <source>
        <strain evidence="5">Ga9.2</strain>
    </source>
</reference>
<dbReference type="HOGENOM" id="CLU_064879_0_0_2"/>
<dbReference type="Proteomes" id="UP000008037">
    <property type="component" value="Chromosome"/>
</dbReference>
<evidence type="ECO:0000259" key="3">
    <source>
        <dbReference type="PROSITE" id="PS51371"/>
    </source>
</evidence>
<dbReference type="PANTHER" id="PTHR48108:SF18">
    <property type="entry name" value="CBS DOMAIN-CONTAINING PROTEIN"/>
    <property type="match status" value="1"/>
</dbReference>
<evidence type="ECO:0000313" key="4">
    <source>
        <dbReference type="EMBL" id="AFU59978.1"/>
    </source>
</evidence>
<dbReference type="InParanoid" id="K0IKT7"/>
<dbReference type="InterPro" id="IPR046342">
    <property type="entry name" value="CBS_dom_sf"/>
</dbReference>
<keyword evidence="5" id="KW-1185">Reference proteome</keyword>
<dbReference type="PANTHER" id="PTHR48108">
    <property type="entry name" value="CBS DOMAIN-CONTAINING PROTEIN CBSX2, CHLOROPLASTIC"/>
    <property type="match status" value="1"/>
</dbReference>
<dbReference type="PROSITE" id="PS51371">
    <property type="entry name" value="CBS"/>
    <property type="match status" value="3"/>
</dbReference>
<evidence type="ECO:0000256" key="1">
    <source>
        <dbReference type="ARBA" id="ARBA00022737"/>
    </source>
</evidence>
<dbReference type="BioCyc" id="CNIT1237085:G1324-3062-MONOMER"/>
<sequence length="359" mass="39526">MVTDVFKLSSEDTVARALNMMADKSINQIPVVDDDGKYLGMIFAKQLLNSSAQPSSKVKSYIVNTSMVGPNQDVEKAAQLVIGSGNRALPVVENGRLVGIVSETDLVSTADFGHAIVDEVMSGAIVIEEETSLADAVSKMRRYNISRLPVINTKGVLRGMLSIIDVARIIATPRERTSKSAAISGGTAAIKDVKVRDIMRRTVSVEPGTKLNSLADHFKRNEEVVVAGDGRPMGIVTPKDALELVLPKKTSEPMIHMAHLEDGQDRTEIQEQLARFLKKIQGKLGDVRSVVVYADKHKTRKYSLRTRLITSRGVIDAKAVGYDPLSASKELIARLDRRIKSEHSQRVKYKQHRESARRM</sequence>
<feature type="domain" description="CBS" evidence="3">
    <location>
        <begin position="61"/>
        <end position="116"/>
    </location>
</feature>
<dbReference type="CDD" id="cd02205">
    <property type="entry name" value="CBS_pair_SF"/>
    <property type="match status" value="1"/>
</dbReference>
<dbReference type="AlphaFoldDB" id="K0IKT7"/>
<dbReference type="SUPFAM" id="SSF54631">
    <property type="entry name" value="CBS-domain pair"/>
    <property type="match status" value="2"/>
</dbReference>
<proteinExistence type="predicted"/>
<keyword evidence="1" id="KW-0677">Repeat</keyword>
<dbReference type="InterPro" id="IPR000644">
    <property type="entry name" value="CBS_dom"/>
</dbReference>
<gene>
    <name evidence="4" type="ordered locus">Ngar_c30620</name>
</gene>
<dbReference type="Pfam" id="PF00571">
    <property type="entry name" value="CBS"/>
    <property type="match status" value="4"/>
</dbReference>
<dbReference type="Gene3D" id="3.10.580.10">
    <property type="entry name" value="CBS-domain"/>
    <property type="match status" value="3"/>
</dbReference>
<dbReference type="InterPro" id="IPR051462">
    <property type="entry name" value="CBS_domain-containing"/>
</dbReference>
<dbReference type="SMART" id="SM00116">
    <property type="entry name" value="CBS"/>
    <property type="match status" value="4"/>
</dbReference>
<name>K0IKT7_NITGG</name>
<protein>
    <submittedName>
        <fullName evidence="4">Putative inosine-5'-monophosphate dehydrogenase</fullName>
    </submittedName>
</protein>
<accession>K0IKT7</accession>
<evidence type="ECO:0000313" key="5">
    <source>
        <dbReference type="Proteomes" id="UP000008037"/>
    </source>
</evidence>
<organism evidence="4 5">
    <name type="scientific">Nitrososphaera gargensis (strain Ga9.2)</name>
    <dbReference type="NCBI Taxonomy" id="1237085"/>
    <lineage>
        <taxon>Archaea</taxon>
        <taxon>Nitrososphaerota</taxon>
        <taxon>Nitrososphaeria</taxon>
        <taxon>Nitrososphaerales</taxon>
        <taxon>Nitrososphaeraceae</taxon>
        <taxon>Nitrososphaera</taxon>
    </lineage>
</organism>
<dbReference type="EMBL" id="CP002408">
    <property type="protein sequence ID" value="AFU59978.1"/>
    <property type="molecule type" value="Genomic_DNA"/>
</dbReference>